<evidence type="ECO:0000256" key="1">
    <source>
        <dbReference type="SAM" id="SignalP"/>
    </source>
</evidence>
<dbReference type="OrthoDB" id="6387823at2"/>
<sequence length="74" mass="8511">MKWILMTFSALIVSGCSAAGWYYGAQDERLEQCQRLPSEMQRMECEREVTKTFAEYTREREQALDEKKPPGGGS</sequence>
<gene>
    <name evidence="2" type="ORF">IDAT_07895</name>
</gene>
<keyword evidence="1" id="KW-0732">Signal</keyword>
<feature type="chain" id="PRO_5001899796" description="Lipoprotein" evidence="1">
    <location>
        <begin position="19"/>
        <end position="74"/>
    </location>
</feature>
<organism evidence="2 3">
    <name type="scientific">Pseudidiomarina atlantica</name>
    <dbReference type="NCBI Taxonomy" id="1517416"/>
    <lineage>
        <taxon>Bacteria</taxon>
        <taxon>Pseudomonadati</taxon>
        <taxon>Pseudomonadota</taxon>
        <taxon>Gammaproteobacteria</taxon>
        <taxon>Alteromonadales</taxon>
        <taxon>Idiomarinaceae</taxon>
        <taxon>Pseudidiomarina</taxon>
    </lineage>
</organism>
<dbReference type="AlphaFoldDB" id="A0A094IS26"/>
<evidence type="ECO:0000313" key="2">
    <source>
        <dbReference type="EMBL" id="KFZ28659.1"/>
    </source>
</evidence>
<evidence type="ECO:0008006" key="4">
    <source>
        <dbReference type="Google" id="ProtNLM"/>
    </source>
</evidence>
<dbReference type="RefSeq" id="WP_034732534.1">
    <property type="nucleotide sequence ID" value="NZ_JPIN01000007.1"/>
</dbReference>
<dbReference type="STRING" id="1517416.IDAT_07895"/>
<comment type="caution">
    <text evidence="2">The sequence shown here is derived from an EMBL/GenBank/DDBJ whole genome shotgun (WGS) entry which is preliminary data.</text>
</comment>
<accession>A0A094IS26</accession>
<protein>
    <recommendedName>
        <fullName evidence="4">Lipoprotein</fullName>
    </recommendedName>
</protein>
<keyword evidence="3" id="KW-1185">Reference proteome</keyword>
<feature type="signal peptide" evidence="1">
    <location>
        <begin position="1"/>
        <end position="18"/>
    </location>
</feature>
<proteinExistence type="predicted"/>
<dbReference type="PROSITE" id="PS51257">
    <property type="entry name" value="PROKAR_LIPOPROTEIN"/>
    <property type="match status" value="1"/>
</dbReference>
<name>A0A094IS26_9GAMM</name>
<dbReference type="EMBL" id="JPIN01000007">
    <property type="protein sequence ID" value="KFZ28659.1"/>
    <property type="molecule type" value="Genomic_DNA"/>
</dbReference>
<reference evidence="2 3" key="1">
    <citation type="submission" date="2014-06" db="EMBL/GenBank/DDBJ databases">
        <title>Draft genome sequence of Idiomarina sp. MCCC 1A10513.</title>
        <authorList>
            <person name="Du J."/>
            <person name="Lai Q."/>
            <person name="Shao Z."/>
        </authorList>
    </citation>
    <scope>NUCLEOTIDE SEQUENCE [LARGE SCALE GENOMIC DNA]</scope>
    <source>
        <strain evidence="2 3">MCCC 1A10513</strain>
    </source>
</reference>
<dbReference type="Proteomes" id="UP000053718">
    <property type="component" value="Unassembled WGS sequence"/>
</dbReference>
<evidence type="ECO:0000313" key="3">
    <source>
        <dbReference type="Proteomes" id="UP000053718"/>
    </source>
</evidence>